<dbReference type="AlphaFoldDB" id="A0A6J6AB09"/>
<dbReference type="InterPro" id="IPR027417">
    <property type="entry name" value="P-loop_NTPase"/>
</dbReference>
<name>A0A6J6AB09_9ZZZZ</name>
<sequence>MTTRLSEIVRVKPRFARSANIERDDFATAVDGYVPTARAVDVVSRVVAGIEGRGAERAISVTGPYGSGKSSLALFLSALFGPAGQTQAEATDLLHACDVALAGRLQQSRAASGQQGFIVCTVVAQREPVTTTLLRAMAAGASRFAGGDAGARRSAPIRKVLEARPGLSATDVRELLFTLSTVAPVLLVIDEFGKNLEQFVATGGAEDDLFVLQEIAEWASSADVNPIVLLTLQHLAFEDYAASASTSKRREWSKVQGRFADVPYVESPAQSQALITSVYQRTVPLEPWAKEMAGAAAEAGIADQIFVELADLYPLHPVTAAVLPELCSRYGQNERTLFSFLAGPDPGAVPAFLAAHSLDQSGHLPTVDLEQVYDFFLESASTMVAASASASRWLEIETRIRDAVGLKAEELQVLKSVAVMNLVSAGGSLRASRPVIEAVCGRGKDGAKRVASALASLEAKGLVTYREFADEFRVWSGSDFDLKSAVELARRRVANEPASAVLQRVRPQAPIVAARHSQVTGTLRVFERRFVCHEVPALQDVADTFDGLVLMDVSVAGASADPVQVSRPVVVGRSPYTPDVVAAGRELAAHLDVLDGPEGRAADWVARRELSERSAAAASALDHAIENAFGAGAQDLRWEVAGKAKKGRRERILSAALSQLCDERYPSAPIVRNEMLSRRDLTSQGARARRDLLDAMVSAPIEPRCGIEGYGPERAMYEAILARPQIHRRSPEGGYVFGSPVDNPDEDSDLNFGPAWRVIEELFEQADESSVPLAVAYQRLMEPPIGLKEGPIPVLLVAALLAHAQSVAVYENGSFVTRLDAPVVERLIRNPDLFSFKSYSSAGGRGEVVRQLAQQLGLVGSNSRATRNASIVNVVGPLLGRARALPAYAQKTKRLGAAALRVRAALFNSTEPDALIFERLPEAVGLRPFKARSGTSAEDSQTYVRALGEALDELSGAFPQLLTHIEQQLQNGLAARGADLRLTIAGRVSQFADMILEPDLKSFVFALSDGVLDRDEWLEYLGMVVTSKATSAWTDEDVSRFDLRVTELTAAVRRIEGLYYERSSPPGDGFQAVRISLTTSDGIDRPQVVWVDDAARPHLESITQQALERVEELLGPGGREMLLATLALDLLGDHGRLLNHAAETPPMRKVQG</sequence>
<accession>A0A6J6AB09</accession>
<organism evidence="1">
    <name type="scientific">freshwater metagenome</name>
    <dbReference type="NCBI Taxonomy" id="449393"/>
    <lineage>
        <taxon>unclassified sequences</taxon>
        <taxon>metagenomes</taxon>
        <taxon>ecological metagenomes</taxon>
    </lineage>
</organism>
<reference evidence="1" key="1">
    <citation type="submission" date="2020-05" db="EMBL/GenBank/DDBJ databases">
        <authorList>
            <person name="Chiriac C."/>
            <person name="Salcher M."/>
            <person name="Ghai R."/>
            <person name="Kavagutti S V."/>
        </authorList>
    </citation>
    <scope>NUCLEOTIDE SEQUENCE</scope>
</reference>
<evidence type="ECO:0000313" key="3">
    <source>
        <dbReference type="EMBL" id="CAB4954774.1"/>
    </source>
</evidence>
<proteinExistence type="predicted"/>
<evidence type="ECO:0000313" key="1">
    <source>
        <dbReference type="EMBL" id="CAB4365378.1"/>
    </source>
</evidence>
<dbReference type="EMBL" id="CAEZYF010000035">
    <property type="protein sequence ID" value="CAB4747134.1"/>
    <property type="molecule type" value="Genomic_DNA"/>
</dbReference>
<protein>
    <submittedName>
        <fullName evidence="1">Unannotated protein</fullName>
    </submittedName>
</protein>
<gene>
    <name evidence="2" type="ORF">UFOPK2656_03306</name>
    <name evidence="3" type="ORF">UFOPK3651_03095</name>
    <name evidence="1" type="ORF">UFOPK4189_03123</name>
</gene>
<evidence type="ECO:0000313" key="2">
    <source>
        <dbReference type="EMBL" id="CAB4747134.1"/>
    </source>
</evidence>
<dbReference type="EMBL" id="CAESGF010000030">
    <property type="protein sequence ID" value="CAB4365378.1"/>
    <property type="molecule type" value="Genomic_DNA"/>
</dbReference>
<dbReference type="SUPFAM" id="SSF52540">
    <property type="entry name" value="P-loop containing nucleoside triphosphate hydrolases"/>
    <property type="match status" value="1"/>
</dbReference>
<dbReference type="EMBL" id="CAFBMT010000029">
    <property type="protein sequence ID" value="CAB4954774.1"/>
    <property type="molecule type" value="Genomic_DNA"/>
</dbReference>